<dbReference type="OrthoDB" id="2689993at2759"/>
<organism evidence="1 2">
    <name type="scientific">Paxillus rubicundulus Ve08.2h10</name>
    <dbReference type="NCBI Taxonomy" id="930991"/>
    <lineage>
        <taxon>Eukaryota</taxon>
        <taxon>Fungi</taxon>
        <taxon>Dikarya</taxon>
        <taxon>Basidiomycota</taxon>
        <taxon>Agaricomycotina</taxon>
        <taxon>Agaricomycetes</taxon>
        <taxon>Agaricomycetidae</taxon>
        <taxon>Boletales</taxon>
        <taxon>Paxilineae</taxon>
        <taxon>Paxillaceae</taxon>
        <taxon>Paxillus</taxon>
    </lineage>
</organism>
<evidence type="ECO:0000313" key="2">
    <source>
        <dbReference type="Proteomes" id="UP000054538"/>
    </source>
</evidence>
<dbReference type="Proteomes" id="UP000054538">
    <property type="component" value="Unassembled WGS sequence"/>
</dbReference>
<dbReference type="AlphaFoldDB" id="A0A0D0DGM8"/>
<name>A0A0D0DGM8_9AGAM</name>
<dbReference type="STRING" id="930991.A0A0D0DGM8"/>
<protein>
    <submittedName>
        <fullName evidence="1">Uncharacterized protein</fullName>
    </submittedName>
</protein>
<keyword evidence="2" id="KW-1185">Reference proteome</keyword>
<reference evidence="2" key="2">
    <citation type="submission" date="2015-01" db="EMBL/GenBank/DDBJ databases">
        <title>Evolutionary Origins and Diversification of the Mycorrhizal Mutualists.</title>
        <authorList>
            <consortium name="DOE Joint Genome Institute"/>
            <consortium name="Mycorrhizal Genomics Consortium"/>
            <person name="Kohler A."/>
            <person name="Kuo A."/>
            <person name="Nagy L.G."/>
            <person name="Floudas D."/>
            <person name="Copeland A."/>
            <person name="Barry K.W."/>
            <person name="Cichocki N."/>
            <person name="Veneault-Fourrey C."/>
            <person name="LaButti K."/>
            <person name="Lindquist E.A."/>
            <person name="Lipzen A."/>
            <person name="Lundell T."/>
            <person name="Morin E."/>
            <person name="Murat C."/>
            <person name="Riley R."/>
            <person name="Ohm R."/>
            <person name="Sun H."/>
            <person name="Tunlid A."/>
            <person name="Henrissat B."/>
            <person name="Grigoriev I.V."/>
            <person name="Hibbett D.S."/>
            <person name="Martin F."/>
        </authorList>
    </citation>
    <scope>NUCLEOTIDE SEQUENCE [LARGE SCALE GENOMIC DNA]</scope>
    <source>
        <strain evidence="2">Ve08.2h10</strain>
    </source>
</reference>
<dbReference type="EMBL" id="KN826024">
    <property type="protein sequence ID" value="KIK80424.1"/>
    <property type="molecule type" value="Genomic_DNA"/>
</dbReference>
<dbReference type="InParanoid" id="A0A0D0DGM8"/>
<evidence type="ECO:0000313" key="1">
    <source>
        <dbReference type="EMBL" id="KIK80424.1"/>
    </source>
</evidence>
<gene>
    <name evidence="1" type="ORF">PAXRUDRAFT_158727</name>
</gene>
<accession>A0A0D0DGM8</accession>
<sequence>MGSILNQLQQKLWTPDKYTDIFDGSMCFIQLKGPDGKLFFSNLPDGKSGPNSKLCIGVNLGVDW</sequence>
<dbReference type="HOGENOM" id="CLU_3056083_0_0_1"/>
<reference evidence="1 2" key="1">
    <citation type="submission" date="2014-04" db="EMBL/GenBank/DDBJ databases">
        <authorList>
            <consortium name="DOE Joint Genome Institute"/>
            <person name="Kuo A."/>
            <person name="Kohler A."/>
            <person name="Jargeat P."/>
            <person name="Nagy L.G."/>
            <person name="Floudas D."/>
            <person name="Copeland A."/>
            <person name="Barry K.W."/>
            <person name="Cichocki N."/>
            <person name="Veneault-Fourrey C."/>
            <person name="LaButti K."/>
            <person name="Lindquist E.A."/>
            <person name="Lipzen A."/>
            <person name="Lundell T."/>
            <person name="Morin E."/>
            <person name="Murat C."/>
            <person name="Sun H."/>
            <person name="Tunlid A."/>
            <person name="Henrissat B."/>
            <person name="Grigoriev I.V."/>
            <person name="Hibbett D.S."/>
            <person name="Martin F."/>
            <person name="Nordberg H.P."/>
            <person name="Cantor M.N."/>
            <person name="Hua S.X."/>
        </authorList>
    </citation>
    <scope>NUCLEOTIDE SEQUENCE [LARGE SCALE GENOMIC DNA]</scope>
    <source>
        <strain evidence="1 2">Ve08.2h10</strain>
    </source>
</reference>
<proteinExistence type="predicted"/>